<comment type="subcellular location">
    <subcellularLocation>
        <location evidence="12">Cell membrane</location>
        <topology evidence="12">Multi-pass membrane protein</topology>
    </subcellularLocation>
    <subcellularLocation>
        <location evidence="1">Membrane</location>
        <topology evidence="1">Multi-pass membrane protein</topology>
    </subcellularLocation>
</comment>
<evidence type="ECO:0000256" key="6">
    <source>
        <dbReference type="ARBA" id="ARBA00022960"/>
    </source>
</evidence>
<dbReference type="InterPro" id="IPR018480">
    <property type="entry name" value="PNAcMuramoyl-5peptid_Trfase_CS"/>
</dbReference>
<dbReference type="OrthoDB" id="9805475at2"/>
<evidence type="ECO:0000256" key="8">
    <source>
        <dbReference type="ARBA" id="ARBA00022989"/>
    </source>
</evidence>
<dbReference type="GO" id="GO:0005886">
    <property type="term" value="C:plasma membrane"/>
    <property type="evidence" value="ECO:0007669"/>
    <property type="project" value="UniProtKB-SubCell"/>
</dbReference>
<feature type="transmembrane region" description="Helical" evidence="12">
    <location>
        <begin position="247"/>
        <end position="266"/>
    </location>
</feature>
<keyword evidence="8 12" id="KW-1133">Transmembrane helix</keyword>
<keyword evidence="12 14" id="KW-0460">Magnesium</keyword>
<keyword evidence="12" id="KW-1003">Cell membrane</keyword>
<keyword evidence="12 14" id="KW-0479">Metal-binding</keyword>
<keyword evidence="5 12" id="KW-0812">Transmembrane</keyword>
<dbReference type="RefSeq" id="WP_062622500.1">
    <property type="nucleotide sequence ID" value="NZ_JRWG01000006.1"/>
</dbReference>
<comment type="function">
    <text evidence="12">Catalyzes the initial step of the lipid cycle reactions in the biosynthesis of the cell wall peptidoglycan: transfers peptidoglycan precursor phospho-MurNAc-pentapeptide from UDP-MurNAc-pentapeptide onto the lipid carrier undecaprenyl phosphate, yielding undecaprenyl-pyrophosphoryl-MurNAc-pentapeptide, known as lipid I.</text>
</comment>
<evidence type="ECO:0000313" key="15">
    <source>
        <dbReference type="EMBL" id="KXN98530.1"/>
    </source>
</evidence>
<dbReference type="GO" id="GO:0008963">
    <property type="term" value="F:phospho-N-acetylmuramoyl-pentapeptide-transferase activity"/>
    <property type="evidence" value="ECO:0007669"/>
    <property type="project" value="UniProtKB-UniRule"/>
</dbReference>
<keyword evidence="11 12" id="KW-0961">Cell wall biogenesis/degradation</keyword>
<evidence type="ECO:0000256" key="10">
    <source>
        <dbReference type="ARBA" id="ARBA00023306"/>
    </source>
</evidence>
<keyword evidence="9 12" id="KW-0472">Membrane</keyword>
<dbReference type="GO" id="GO:0009252">
    <property type="term" value="P:peptidoglycan biosynthetic process"/>
    <property type="evidence" value="ECO:0007669"/>
    <property type="project" value="UniProtKB-UniRule"/>
</dbReference>
<evidence type="ECO:0000256" key="4">
    <source>
        <dbReference type="ARBA" id="ARBA00022679"/>
    </source>
</evidence>
<dbReference type="InterPro" id="IPR000715">
    <property type="entry name" value="Glycosyl_transferase_4"/>
</dbReference>
<comment type="caution">
    <text evidence="15">The sequence shown here is derived from an EMBL/GenBank/DDBJ whole genome shotgun (WGS) entry which is preliminary data.</text>
</comment>
<dbReference type="GO" id="GO:0008360">
    <property type="term" value="P:regulation of cell shape"/>
    <property type="evidence" value="ECO:0007669"/>
    <property type="project" value="UniProtKB-KW"/>
</dbReference>
<dbReference type="Proteomes" id="UP000070138">
    <property type="component" value="Unassembled WGS sequence"/>
</dbReference>
<evidence type="ECO:0000256" key="14">
    <source>
        <dbReference type="PIRSR" id="PIRSR600715-1"/>
    </source>
</evidence>
<dbReference type="PANTHER" id="PTHR22926">
    <property type="entry name" value="PHOSPHO-N-ACETYLMURAMOYL-PENTAPEPTIDE-TRANSFERASE"/>
    <property type="match status" value="1"/>
</dbReference>
<dbReference type="EC" id="2.7.8.13" evidence="12 13"/>
<dbReference type="CDD" id="cd06852">
    <property type="entry name" value="GT_MraY"/>
    <property type="match status" value="1"/>
</dbReference>
<comment type="cofactor">
    <cofactor evidence="12 14">
        <name>Mg(2+)</name>
        <dbReference type="ChEBI" id="CHEBI:18420"/>
    </cofactor>
</comment>
<dbReference type="PROSITE" id="PS01347">
    <property type="entry name" value="MRAY_1"/>
    <property type="match status" value="1"/>
</dbReference>
<keyword evidence="16" id="KW-1185">Reference proteome</keyword>
<comment type="similarity">
    <text evidence="2 12">Belongs to the glycosyltransferase 4 family. MraY subfamily.</text>
</comment>
<keyword evidence="7 12" id="KW-0573">Peptidoglycan synthesis</keyword>
<evidence type="ECO:0000256" key="9">
    <source>
        <dbReference type="ARBA" id="ARBA00023136"/>
    </source>
</evidence>
<feature type="transmembrane region" description="Helical" evidence="12">
    <location>
        <begin position="310"/>
        <end position="331"/>
    </location>
</feature>
<evidence type="ECO:0000256" key="7">
    <source>
        <dbReference type="ARBA" id="ARBA00022984"/>
    </source>
</evidence>
<comment type="catalytic activity">
    <reaction evidence="12">
        <text>UDP-N-acetyl-alpha-D-muramoyl-L-alanyl-gamma-D-glutamyl-meso-2,6-diaminopimeloyl-D-alanyl-D-alanine + di-trans,octa-cis-undecaprenyl phosphate = di-trans,octa-cis-undecaprenyl diphospho-N-acetyl-alpha-D-muramoyl-L-alanyl-D-glutamyl-meso-2,6-diaminopimeloyl-D-alanyl-D-alanine + UMP</text>
        <dbReference type="Rhea" id="RHEA:28386"/>
        <dbReference type="ChEBI" id="CHEBI:57865"/>
        <dbReference type="ChEBI" id="CHEBI:60392"/>
        <dbReference type="ChEBI" id="CHEBI:61386"/>
        <dbReference type="ChEBI" id="CHEBI:61387"/>
        <dbReference type="EC" id="2.7.8.13"/>
    </reaction>
</comment>
<dbReference type="Pfam" id="PF00953">
    <property type="entry name" value="Glycos_transf_4"/>
    <property type="match status" value="1"/>
</dbReference>
<feature type="transmembrane region" description="Helical" evidence="12">
    <location>
        <begin position="75"/>
        <end position="92"/>
    </location>
</feature>
<evidence type="ECO:0000256" key="2">
    <source>
        <dbReference type="ARBA" id="ARBA00005583"/>
    </source>
</evidence>
<evidence type="ECO:0000256" key="13">
    <source>
        <dbReference type="NCBIfam" id="TIGR00445"/>
    </source>
</evidence>
<dbReference type="PANTHER" id="PTHR22926:SF5">
    <property type="entry name" value="PHOSPHO-N-ACETYLMURAMOYL-PENTAPEPTIDE-TRANSFERASE HOMOLOG"/>
    <property type="match status" value="1"/>
</dbReference>
<feature type="transmembrane region" description="Helical" evidence="12">
    <location>
        <begin position="217"/>
        <end position="235"/>
    </location>
</feature>
<dbReference type="GO" id="GO:0051992">
    <property type="term" value="F:UDP-N-acetylmuramoyl-L-alanyl-D-glutamyl-meso-2,6-diaminopimelyl-D-alanyl-D-alanine:undecaprenyl-phosphate transferase activity"/>
    <property type="evidence" value="ECO:0007669"/>
    <property type="project" value="RHEA"/>
</dbReference>
<accession>A0A137RGB6</accession>
<dbReference type="GO" id="GO:0051301">
    <property type="term" value="P:cell division"/>
    <property type="evidence" value="ECO:0007669"/>
    <property type="project" value="UniProtKB-KW"/>
</dbReference>
<dbReference type="Pfam" id="PF10555">
    <property type="entry name" value="MraY_sig1"/>
    <property type="match status" value="1"/>
</dbReference>
<gene>
    <name evidence="12" type="primary">mraY</name>
    <name evidence="15" type="ORF">LS48_10580</name>
</gene>
<feature type="transmembrane region" description="Helical" evidence="12">
    <location>
        <begin position="391"/>
        <end position="412"/>
    </location>
</feature>
<dbReference type="AlphaFoldDB" id="A0A137RGB6"/>
<feature type="binding site" evidence="14">
    <location>
        <position position="239"/>
    </location>
    <ligand>
        <name>Mg(2+)</name>
        <dbReference type="ChEBI" id="CHEBI:18420"/>
    </ligand>
</feature>
<keyword evidence="10 12" id="KW-0131">Cell cycle</keyword>
<keyword evidence="4 12" id="KW-0808">Transferase</keyword>
<dbReference type="InterPro" id="IPR003524">
    <property type="entry name" value="PNAcMuramoyl-5peptid_Trfase"/>
</dbReference>
<evidence type="ECO:0000256" key="11">
    <source>
        <dbReference type="ARBA" id="ARBA00023316"/>
    </source>
</evidence>
<name>A0A137RGB6_9FLAO</name>
<dbReference type="GO" id="GO:0071555">
    <property type="term" value="P:cell wall organization"/>
    <property type="evidence" value="ECO:0007669"/>
    <property type="project" value="UniProtKB-KW"/>
</dbReference>
<evidence type="ECO:0000256" key="5">
    <source>
        <dbReference type="ARBA" id="ARBA00022692"/>
    </source>
</evidence>
<dbReference type="NCBIfam" id="TIGR00445">
    <property type="entry name" value="mraY"/>
    <property type="match status" value="1"/>
</dbReference>
<evidence type="ECO:0000256" key="12">
    <source>
        <dbReference type="HAMAP-Rule" id="MF_00038"/>
    </source>
</evidence>
<reference evidence="16" key="1">
    <citation type="submission" date="2014-10" db="EMBL/GenBank/DDBJ databases">
        <title>Genome sequencing of Vitellibacter sp. D-24.</title>
        <authorList>
            <person name="Thevarajoo S."/>
            <person name="Selvaratnam C."/>
            <person name="Goh K.M."/>
            <person name="Chong C.S."/>
        </authorList>
    </citation>
    <scope>NUCLEOTIDE SEQUENCE [LARGE SCALE GENOMIC DNA]</scope>
    <source>
        <strain evidence="16">D-24</strain>
    </source>
</reference>
<comment type="pathway">
    <text evidence="12">Cell wall biogenesis; peptidoglycan biosynthesis.</text>
</comment>
<evidence type="ECO:0000256" key="3">
    <source>
        <dbReference type="ARBA" id="ARBA00022618"/>
    </source>
</evidence>
<keyword evidence="6 12" id="KW-0133">Cell shape</keyword>
<feature type="transmembrane region" description="Helical" evidence="12">
    <location>
        <begin position="337"/>
        <end position="360"/>
    </location>
</feature>
<dbReference type="GO" id="GO:0046872">
    <property type="term" value="F:metal ion binding"/>
    <property type="evidence" value="ECO:0007669"/>
    <property type="project" value="UniProtKB-KW"/>
</dbReference>
<organism evidence="15 16">
    <name type="scientific">Aequorivita aquimaris</name>
    <dbReference type="NCBI Taxonomy" id="1548749"/>
    <lineage>
        <taxon>Bacteria</taxon>
        <taxon>Pseudomonadati</taxon>
        <taxon>Bacteroidota</taxon>
        <taxon>Flavobacteriia</taxon>
        <taxon>Flavobacteriales</taxon>
        <taxon>Flavobacteriaceae</taxon>
        <taxon>Aequorivita</taxon>
    </lineage>
</organism>
<dbReference type="PROSITE" id="PS01348">
    <property type="entry name" value="MRAY_2"/>
    <property type="match status" value="1"/>
</dbReference>
<keyword evidence="3 12" id="KW-0132">Cell division</keyword>
<dbReference type="EMBL" id="JRWG01000006">
    <property type="protein sequence ID" value="KXN98530.1"/>
    <property type="molecule type" value="Genomic_DNA"/>
</dbReference>
<sequence>MLYYFFEYLDKTYDVPGAGLFNFITFRAILAVILSLFIATVYGKKIINYLQKKQVGESIRDLGLEGQNEKAGTPTMGGIIIILATLVPVLLFAKLENIYVILLIVTTVWMGTIGFIDDYIKKFKNDKQGLPGKFKVIGQIGLGLFVGVTMYLHPDIIVQRTIENPETETQITEVIAKESTNTFYVKDKAMLTTIPFVKENEFNYAELISWAGENYKSYVWLIFIPIVIFIITAVSNGANLTDGIDGLAAGTSAIIGLTLALFAWVSGNVIFADYLNIMYIPNTGEMTIFITAFVGALIGFLWYNTYPAQVFMGDTGSLTIGGIIAVIAIAVRKELLIPILCGIFLMENLSVVLQVSWFKYTKKKFGEGRRIFRMSPLHHHYQIKGFHESKIVTRFWIVGIFLAIITIVTLKIR</sequence>
<feature type="transmembrane region" description="Helical" evidence="12">
    <location>
        <begin position="286"/>
        <end position="303"/>
    </location>
</feature>
<reference evidence="15 16" key="2">
    <citation type="journal article" date="2016" name="Int. J. Syst. Evol. Microbiol.">
        <title>Vitellibacter aquimaris sp. nov., a marine bacterium isolated from seawater.</title>
        <authorList>
            <person name="Thevarajoo S."/>
            <person name="Selvaratnam C."/>
            <person name="Goh K.M."/>
            <person name="Hong K.W."/>
            <person name="Chan X.Y."/>
            <person name="Chan K.G."/>
            <person name="Chong C.S."/>
        </authorList>
    </citation>
    <scope>NUCLEOTIDE SEQUENCE [LARGE SCALE GENOMIC DNA]</scope>
    <source>
        <strain evidence="15 16">D-24</strain>
    </source>
</reference>
<evidence type="ECO:0000256" key="1">
    <source>
        <dbReference type="ARBA" id="ARBA00004141"/>
    </source>
</evidence>
<dbReference type="HAMAP" id="MF_00038">
    <property type="entry name" value="MraY"/>
    <property type="match status" value="1"/>
</dbReference>
<proteinExistence type="inferred from homology"/>
<feature type="binding site" evidence="14">
    <location>
        <position position="314"/>
    </location>
    <ligand>
        <name>Mg(2+)</name>
        <dbReference type="ChEBI" id="CHEBI:18420"/>
    </ligand>
</feature>
<evidence type="ECO:0000313" key="16">
    <source>
        <dbReference type="Proteomes" id="UP000070138"/>
    </source>
</evidence>
<dbReference type="STRING" id="1548749.LS48_10580"/>
<protein>
    <recommendedName>
        <fullName evidence="12 13">Phospho-N-acetylmuramoyl-pentapeptide-transferase</fullName>
        <ecNumber evidence="12 13">2.7.8.13</ecNumber>
    </recommendedName>
    <alternativeName>
        <fullName evidence="12">UDP-MurNAc-pentapeptide phosphotransferase</fullName>
    </alternativeName>
</protein>
<dbReference type="UniPathway" id="UPA00219"/>
<feature type="transmembrane region" description="Helical" evidence="12">
    <location>
        <begin position="98"/>
        <end position="116"/>
    </location>
</feature>
<dbReference type="PATRIC" id="fig|1548749.3.peg.2225"/>
<feature type="transmembrane region" description="Helical" evidence="12">
    <location>
        <begin position="136"/>
        <end position="153"/>
    </location>
</feature>
<feature type="transmembrane region" description="Helical" evidence="12">
    <location>
        <begin position="20"/>
        <end position="43"/>
    </location>
</feature>